<feature type="compositionally biased region" description="Gly residues" evidence="1">
    <location>
        <begin position="186"/>
        <end position="195"/>
    </location>
</feature>
<protein>
    <submittedName>
        <fullName evidence="4">Metal-dependent peptidase</fullName>
    </submittedName>
</protein>
<feature type="compositionally biased region" description="Acidic residues" evidence="1">
    <location>
        <begin position="147"/>
        <end position="156"/>
    </location>
</feature>
<feature type="domain" description="VWA-like" evidence="2">
    <location>
        <begin position="310"/>
        <end position="434"/>
    </location>
</feature>
<evidence type="ECO:0000313" key="5">
    <source>
        <dbReference type="Proteomes" id="UP000639010"/>
    </source>
</evidence>
<dbReference type="InterPro" id="IPR018698">
    <property type="entry name" value="VWA-like_dom"/>
</dbReference>
<evidence type="ECO:0000256" key="1">
    <source>
        <dbReference type="SAM" id="MobiDB-lite"/>
    </source>
</evidence>
<evidence type="ECO:0000313" key="4">
    <source>
        <dbReference type="EMBL" id="MBE1426267.1"/>
    </source>
</evidence>
<dbReference type="Pfam" id="PF13203">
    <property type="entry name" value="DUF2201_N"/>
    <property type="match status" value="1"/>
</dbReference>
<comment type="caution">
    <text evidence="4">The sequence shown here is derived from an EMBL/GenBank/DDBJ whole genome shotgun (WGS) entry which is preliminary data.</text>
</comment>
<gene>
    <name evidence="4" type="ORF">H4684_002932</name>
</gene>
<keyword evidence="5" id="KW-1185">Reference proteome</keyword>
<dbReference type="RefSeq" id="WP_192624295.1">
    <property type="nucleotide sequence ID" value="NZ_JADBGG010000024.1"/>
</dbReference>
<reference evidence="4 5" key="1">
    <citation type="submission" date="2020-10" db="EMBL/GenBank/DDBJ databases">
        <title>Genomic Encyclopedia of Type Strains, Phase IV (KMG-IV): sequencing the most valuable type-strain genomes for metagenomic binning, comparative biology and taxonomic classification.</title>
        <authorList>
            <person name="Goeker M."/>
        </authorList>
    </citation>
    <scope>NUCLEOTIDE SEQUENCE [LARGE SCALE GENOMIC DNA]</scope>
    <source>
        <strain evidence="4 5">DSM 4194</strain>
    </source>
</reference>
<feature type="domain" description="Putative metallopeptidase" evidence="3">
    <location>
        <begin position="7"/>
        <end position="302"/>
    </location>
</feature>
<dbReference type="Pfam" id="PF09967">
    <property type="entry name" value="DUF2201"/>
    <property type="match status" value="1"/>
</dbReference>
<dbReference type="InterPro" id="IPR036465">
    <property type="entry name" value="vWFA_dom_sf"/>
</dbReference>
<organism evidence="4 5">
    <name type="scientific">Desulfomicrobium macestii</name>
    <dbReference type="NCBI Taxonomy" id="90731"/>
    <lineage>
        <taxon>Bacteria</taxon>
        <taxon>Pseudomonadati</taxon>
        <taxon>Thermodesulfobacteriota</taxon>
        <taxon>Desulfovibrionia</taxon>
        <taxon>Desulfovibrionales</taxon>
        <taxon>Desulfomicrobiaceae</taxon>
        <taxon>Desulfomicrobium</taxon>
    </lineage>
</organism>
<evidence type="ECO:0000259" key="3">
    <source>
        <dbReference type="Pfam" id="PF13203"/>
    </source>
</evidence>
<dbReference type="Proteomes" id="UP000639010">
    <property type="component" value="Unassembled WGS sequence"/>
</dbReference>
<dbReference type="EMBL" id="JADBGG010000024">
    <property type="protein sequence ID" value="MBE1426267.1"/>
    <property type="molecule type" value="Genomic_DNA"/>
</dbReference>
<dbReference type="SUPFAM" id="SSF53300">
    <property type="entry name" value="vWA-like"/>
    <property type="match status" value="1"/>
</dbReference>
<dbReference type="PANTHER" id="PTHR38730:SF1">
    <property type="entry name" value="SLL7028 PROTEIN"/>
    <property type="match status" value="1"/>
</dbReference>
<name>A0ABR9H6D1_9BACT</name>
<dbReference type="PANTHER" id="PTHR38730">
    <property type="entry name" value="SLL7028 PROTEIN"/>
    <property type="match status" value="1"/>
</dbReference>
<sequence>MSPAEWKMIKARAELILDHPFFATLALRLELREDDGCATAWSDGRIMAFNPAYIEAQSLARVKGMQCHEVLHLACSHHTRRGNRDSRLWNKACDYAINPILLDAGLELPDGYLDDPAHHGKSADAIYENLLAEMDEVRGGAQSGAEQDAESDEDMDAAAGGDRSLGGRDSAASGGRPENRSPGLTPAGGGGGQSAGSGDNADPGQSGEVRDAPAQAMGSANDGDGPDQEDEWRMAVAQAARVAREAGNMPGALERLLDSTLEPRLGWRELLRRFVTESARNDFSWVRPNRRFIHAGLYLPGLDNPELARIAVAVDVSGSIAEEALNSFAGELSCVLEEFDTELCVMTCDVNVTASRRMSRHDLPLRLSAGGGGGTDFCPPFELIEKEGEVPACLIYFTDLQCNRYPEEPGYPVLWVTAKEPQTPPPFGEVVVMEHAL</sequence>
<evidence type="ECO:0000259" key="2">
    <source>
        <dbReference type="Pfam" id="PF09967"/>
    </source>
</evidence>
<dbReference type="InterPro" id="IPR025154">
    <property type="entry name" value="Put_metallopeptidase_dom"/>
</dbReference>
<proteinExistence type="predicted"/>
<accession>A0ABR9H6D1</accession>
<feature type="region of interest" description="Disordered" evidence="1">
    <location>
        <begin position="138"/>
        <end position="229"/>
    </location>
</feature>